<dbReference type="EMBL" id="LAZR01048985">
    <property type="protein sequence ID" value="KKK90690.1"/>
    <property type="molecule type" value="Genomic_DNA"/>
</dbReference>
<gene>
    <name evidence="1" type="ORF">LCGC14_2720520</name>
</gene>
<reference evidence="1" key="1">
    <citation type="journal article" date="2015" name="Nature">
        <title>Complex archaea that bridge the gap between prokaryotes and eukaryotes.</title>
        <authorList>
            <person name="Spang A."/>
            <person name="Saw J.H."/>
            <person name="Jorgensen S.L."/>
            <person name="Zaremba-Niedzwiedzka K."/>
            <person name="Martijn J."/>
            <person name="Lind A.E."/>
            <person name="van Eijk R."/>
            <person name="Schleper C."/>
            <person name="Guy L."/>
            <person name="Ettema T.J."/>
        </authorList>
    </citation>
    <scope>NUCLEOTIDE SEQUENCE</scope>
</reference>
<feature type="non-terminal residue" evidence="1">
    <location>
        <position position="1"/>
    </location>
</feature>
<evidence type="ECO:0000313" key="1">
    <source>
        <dbReference type="EMBL" id="KKK90690.1"/>
    </source>
</evidence>
<accession>A0A0F8ZXV2</accession>
<organism evidence="1">
    <name type="scientific">marine sediment metagenome</name>
    <dbReference type="NCBI Taxonomy" id="412755"/>
    <lineage>
        <taxon>unclassified sequences</taxon>
        <taxon>metagenomes</taxon>
        <taxon>ecological metagenomes</taxon>
    </lineage>
</organism>
<proteinExistence type="predicted"/>
<dbReference type="AlphaFoldDB" id="A0A0F8ZXV2"/>
<sequence length="75" mass="8734">WTMKTYSVTIQHKSGTWQTNWYKYTAPDEINWDKVASSAAEHDSLAYGYQHGHDSYNLVSARTRTVLWERGSHRG</sequence>
<protein>
    <submittedName>
        <fullName evidence="1">Uncharacterized protein</fullName>
    </submittedName>
</protein>
<comment type="caution">
    <text evidence="1">The sequence shown here is derived from an EMBL/GenBank/DDBJ whole genome shotgun (WGS) entry which is preliminary data.</text>
</comment>
<name>A0A0F8ZXV2_9ZZZZ</name>